<dbReference type="Proteomes" id="UP000283095">
    <property type="component" value="Chromosome"/>
</dbReference>
<evidence type="ECO:0000256" key="1">
    <source>
        <dbReference type="SAM" id="MobiDB-lite"/>
    </source>
</evidence>
<feature type="region of interest" description="Disordered" evidence="1">
    <location>
        <begin position="1"/>
        <end position="56"/>
    </location>
</feature>
<evidence type="ECO:0000313" key="3">
    <source>
        <dbReference type="Proteomes" id="UP000283095"/>
    </source>
</evidence>
<dbReference type="EMBL" id="CP026095">
    <property type="protein sequence ID" value="AZV42613.1"/>
    <property type="molecule type" value="Genomic_DNA"/>
</dbReference>
<evidence type="ECO:0000313" key="2">
    <source>
        <dbReference type="EMBL" id="AZV42613.1"/>
    </source>
</evidence>
<dbReference type="RefSeq" id="WP_164853176.1">
    <property type="nucleotide sequence ID" value="NZ_CP026095.1"/>
</dbReference>
<protein>
    <submittedName>
        <fullName evidence="2">Uncharacterized protein</fullName>
    </submittedName>
</protein>
<proteinExistence type="predicted"/>
<dbReference type="AlphaFoldDB" id="A0A3Q9RM24"/>
<reference evidence="2 3" key="1">
    <citation type="submission" date="2018-01" db="EMBL/GenBank/DDBJ databases">
        <title>Bacillus asahii Genome sequencing and assembly.</title>
        <authorList>
            <person name="Jiang H."/>
            <person name="Feng Y."/>
            <person name="Zhao F."/>
            <person name="Lin X."/>
        </authorList>
    </citation>
    <scope>NUCLEOTIDE SEQUENCE [LARGE SCALE GENOMIC DNA]</scope>
    <source>
        <strain evidence="2 3">OM18</strain>
    </source>
</reference>
<dbReference type="KEGG" id="pasa:BAOM_2004"/>
<accession>A0A3Q9RM24</accession>
<feature type="compositionally biased region" description="Polar residues" evidence="1">
    <location>
        <begin position="1"/>
        <end position="10"/>
    </location>
</feature>
<feature type="compositionally biased region" description="Polar residues" evidence="1">
    <location>
        <begin position="25"/>
        <end position="44"/>
    </location>
</feature>
<feature type="compositionally biased region" description="Basic and acidic residues" evidence="1">
    <location>
        <begin position="46"/>
        <end position="56"/>
    </location>
</feature>
<organism evidence="2 3">
    <name type="scientific">Peribacillus asahii</name>
    <dbReference type="NCBI Taxonomy" id="228899"/>
    <lineage>
        <taxon>Bacteria</taxon>
        <taxon>Bacillati</taxon>
        <taxon>Bacillota</taxon>
        <taxon>Bacilli</taxon>
        <taxon>Bacillales</taxon>
        <taxon>Bacillaceae</taxon>
        <taxon>Peribacillus</taxon>
    </lineage>
</organism>
<name>A0A3Q9RM24_9BACI</name>
<gene>
    <name evidence="2" type="ORF">BAOM_2004</name>
</gene>
<sequence length="56" mass="6602">MTTEKQTQHTPRIYAEPSESPKLVITTNLDQNATEQNPYEQKNSPNKKEFKEFFDE</sequence>